<evidence type="ECO:0000256" key="1">
    <source>
        <dbReference type="SAM" id="Phobius"/>
    </source>
</evidence>
<feature type="transmembrane region" description="Helical" evidence="1">
    <location>
        <begin position="216"/>
        <end position="239"/>
    </location>
</feature>
<keyword evidence="1" id="KW-1133">Transmembrane helix</keyword>
<organism evidence="2 3">
    <name type="scientific">Fodinibius salinus</name>
    <dbReference type="NCBI Taxonomy" id="860790"/>
    <lineage>
        <taxon>Bacteria</taxon>
        <taxon>Pseudomonadati</taxon>
        <taxon>Balneolota</taxon>
        <taxon>Balneolia</taxon>
        <taxon>Balneolales</taxon>
        <taxon>Balneolaceae</taxon>
        <taxon>Fodinibius</taxon>
    </lineage>
</organism>
<feature type="transmembrane region" description="Helical" evidence="1">
    <location>
        <begin position="82"/>
        <end position="103"/>
    </location>
</feature>
<dbReference type="InterPro" id="IPR007163">
    <property type="entry name" value="VCA0040-like"/>
</dbReference>
<reference evidence="2 3" key="1">
    <citation type="submission" date="2019-07" db="EMBL/GenBank/DDBJ databases">
        <title>Genomic Encyclopedia of Archaeal and Bacterial Type Strains, Phase II (KMG-II): from individual species to whole genera.</title>
        <authorList>
            <person name="Goeker M."/>
        </authorList>
    </citation>
    <scope>NUCLEOTIDE SEQUENCE [LARGE SCALE GENOMIC DNA]</scope>
    <source>
        <strain evidence="2 3">DSM 21935</strain>
    </source>
</reference>
<name>A0A5D3YFS0_9BACT</name>
<keyword evidence="1" id="KW-0472">Membrane</keyword>
<protein>
    <submittedName>
        <fullName evidence="2">Putative membrane protein</fullName>
    </submittedName>
</protein>
<dbReference type="Proteomes" id="UP000324595">
    <property type="component" value="Unassembled WGS sequence"/>
</dbReference>
<gene>
    <name evidence="2" type="ORF">LX73_2201</name>
</gene>
<dbReference type="PANTHER" id="PTHR37308:SF1">
    <property type="entry name" value="POLYPRENYL-PHOSPHATE TRANSPORTER"/>
    <property type="match status" value="1"/>
</dbReference>
<feature type="transmembrane region" description="Helical" evidence="1">
    <location>
        <begin position="115"/>
        <end position="135"/>
    </location>
</feature>
<dbReference type="EMBL" id="VNHY01000004">
    <property type="protein sequence ID" value="TYP91958.1"/>
    <property type="molecule type" value="Genomic_DNA"/>
</dbReference>
<feature type="transmembrane region" description="Helical" evidence="1">
    <location>
        <begin position="141"/>
        <end position="162"/>
    </location>
</feature>
<evidence type="ECO:0000313" key="2">
    <source>
        <dbReference type="EMBL" id="TYP91958.1"/>
    </source>
</evidence>
<keyword evidence="3" id="KW-1185">Reference proteome</keyword>
<evidence type="ECO:0000313" key="3">
    <source>
        <dbReference type="Proteomes" id="UP000324595"/>
    </source>
</evidence>
<sequence length="381" mass="42041">MPKTEQSDSKSNSLFWKESPFLFLKGFLMGSADIVPGVSGGTMALIVGIYTRLINAIKSFDTTFFKRLLTLRFKSALREVDWRFLLVLFCGMIGAVLFFTKVVPLQVYMFTDPELIYGLFFGLIVGSIVILVKAIDGFGWIYGLMIVLGAGIGFWVVTLVPTSTPESPLFVFLSGSVAICAMVLPGISGSYILLILRKYDYILSEVGKVGTPEMGAGLWALLPFVFGAICGLAIFSRILSWLLNRYEAKTLAVLIGFLIGSLYVIWPYQDRSYKEIVSNRSIVEYYSPQAQKLRSNPINKKQPEFTKLGKIISTDSSSQSSQKVEVLTVKQKLIASSPFVPYITRQDAGTSHFWSGIGGMLIGVLMVLGLDRLRGSSSLVN</sequence>
<feature type="transmembrane region" description="Helical" evidence="1">
    <location>
        <begin position="352"/>
        <end position="370"/>
    </location>
</feature>
<feature type="transmembrane region" description="Helical" evidence="1">
    <location>
        <begin position="169"/>
        <end position="196"/>
    </location>
</feature>
<dbReference type="AlphaFoldDB" id="A0A5D3YFS0"/>
<accession>A0A5D3YFS0</accession>
<keyword evidence="1" id="KW-0812">Transmembrane</keyword>
<feature type="transmembrane region" description="Helical" evidence="1">
    <location>
        <begin position="21"/>
        <end position="50"/>
    </location>
</feature>
<dbReference type="Pfam" id="PF04018">
    <property type="entry name" value="VCA0040-like"/>
    <property type="match status" value="1"/>
</dbReference>
<proteinExistence type="predicted"/>
<feature type="transmembrane region" description="Helical" evidence="1">
    <location>
        <begin position="251"/>
        <end position="269"/>
    </location>
</feature>
<comment type="caution">
    <text evidence="2">The sequence shown here is derived from an EMBL/GenBank/DDBJ whole genome shotgun (WGS) entry which is preliminary data.</text>
</comment>
<dbReference type="PANTHER" id="PTHR37308">
    <property type="entry name" value="INTEGRAL MEMBRANE PROTEIN"/>
    <property type="match status" value="1"/>
</dbReference>